<protein>
    <submittedName>
        <fullName evidence="14">Two-component system sensor histidine kinase YesM</fullName>
    </submittedName>
</protein>
<keyword evidence="9 12" id="KW-1133">Transmembrane helix</keyword>
<sequence length="574" mass="65761">MSKRRIINFKSLKFAILRAIVLSVSLLSIVVIAGDIAINTNRTEEQAKNSSSEIGNQVVMNYENYLNSMFNTITYLEVELMNHNDLNVIQNRFDIIQKSRTDIVNIILCNIDGETMASTGLSLHSSPDNIKQIYGSSSKYSFSSPYMIDGEYKILVGKMIMHSVGGEFENGILLVEYNFQTLVNISKSTNLGDGGALYILDSDYTMIYSMQNGTSPYLRDAQLYCIEDLIIGNSILKHSGNSYSIYVQTLTNTRWKIAICANVSASFKSQTVYDITIIGIAILILLFSFIIASWISKRVTNPIAVLEKSMKKLEEGNFDIVSEIDEKHSQVEIVRLNKNFNNMITQIRKLMDKVVEEQTAQRKSELKALQNQINPHFLYNTLDSIVFMAESNQVDEVKRMVVALAKFFRISISKGKPIITVQEELEHVKNYMIIESIRYKDTFTFQIDCEEECKNFLAMKLMLQPFVENSIYHGLKNLEEKGLIHIKVYQEDGFLYFVVKDNGYGMRQSKIDELYERMHNNEVTNSVGIKNVYQRLKLYYGPTADIKIESVLDEYTKFIIKTPMIKEEQNEKNS</sequence>
<accession>A0A397S0C8</accession>
<keyword evidence="15" id="KW-1185">Reference proteome</keyword>
<comment type="subcellular location">
    <subcellularLocation>
        <location evidence="1">Cell membrane</location>
        <topology evidence="1">Multi-pass membrane protein</topology>
    </subcellularLocation>
</comment>
<evidence type="ECO:0000313" key="14">
    <source>
        <dbReference type="EMBL" id="RIA78256.1"/>
    </source>
</evidence>
<dbReference type="SMART" id="SM00304">
    <property type="entry name" value="HAMP"/>
    <property type="match status" value="1"/>
</dbReference>
<gene>
    <name evidence="14" type="ORF">EI71_00204</name>
</gene>
<dbReference type="GO" id="GO:0005524">
    <property type="term" value="F:ATP binding"/>
    <property type="evidence" value="ECO:0007669"/>
    <property type="project" value="UniProtKB-KW"/>
</dbReference>
<keyword evidence="3" id="KW-0597">Phosphoprotein</keyword>
<organism evidence="14 15">
    <name type="scientific">Anaeroplasma bactoclasticum</name>
    <dbReference type="NCBI Taxonomy" id="2088"/>
    <lineage>
        <taxon>Bacteria</taxon>
        <taxon>Bacillati</taxon>
        <taxon>Mycoplasmatota</taxon>
        <taxon>Mollicutes</taxon>
        <taxon>Anaeroplasmatales</taxon>
        <taxon>Anaeroplasmataceae</taxon>
        <taxon>Anaeroplasma</taxon>
    </lineage>
</organism>
<comment type="caution">
    <text evidence="14">The sequence shown here is derived from an EMBL/GenBank/DDBJ whole genome shotgun (WGS) entry which is preliminary data.</text>
</comment>
<keyword evidence="10" id="KW-0902">Two-component regulatory system</keyword>
<dbReference type="Proteomes" id="UP000266506">
    <property type="component" value="Unassembled WGS sequence"/>
</dbReference>
<evidence type="ECO:0000256" key="1">
    <source>
        <dbReference type="ARBA" id="ARBA00004651"/>
    </source>
</evidence>
<dbReference type="OrthoDB" id="9809348at2"/>
<evidence type="ECO:0000256" key="5">
    <source>
        <dbReference type="ARBA" id="ARBA00022692"/>
    </source>
</evidence>
<dbReference type="InterPro" id="IPR003660">
    <property type="entry name" value="HAMP_dom"/>
</dbReference>
<evidence type="ECO:0000256" key="2">
    <source>
        <dbReference type="ARBA" id="ARBA00022475"/>
    </source>
</evidence>
<dbReference type="SUPFAM" id="SSF158472">
    <property type="entry name" value="HAMP domain-like"/>
    <property type="match status" value="1"/>
</dbReference>
<evidence type="ECO:0000256" key="8">
    <source>
        <dbReference type="ARBA" id="ARBA00022840"/>
    </source>
</evidence>
<dbReference type="CDD" id="cd06225">
    <property type="entry name" value="HAMP"/>
    <property type="match status" value="1"/>
</dbReference>
<dbReference type="PANTHER" id="PTHR34220:SF11">
    <property type="entry name" value="SENSOR PROTEIN KINASE HPTS"/>
    <property type="match status" value="1"/>
</dbReference>
<evidence type="ECO:0000256" key="12">
    <source>
        <dbReference type="SAM" id="Phobius"/>
    </source>
</evidence>
<dbReference type="SUPFAM" id="SSF55874">
    <property type="entry name" value="ATPase domain of HSP90 chaperone/DNA topoisomerase II/histidine kinase"/>
    <property type="match status" value="1"/>
</dbReference>
<keyword evidence="2" id="KW-1003">Cell membrane</keyword>
<dbReference type="GO" id="GO:0005886">
    <property type="term" value="C:plasma membrane"/>
    <property type="evidence" value="ECO:0007669"/>
    <property type="project" value="UniProtKB-SubCell"/>
</dbReference>
<evidence type="ECO:0000256" key="9">
    <source>
        <dbReference type="ARBA" id="ARBA00022989"/>
    </source>
</evidence>
<dbReference type="FunCoup" id="A0A397S0C8">
    <property type="interactions" value="23"/>
</dbReference>
<dbReference type="Pfam" id="PF00672">
    <property type="entry name" value="HAMP"/>
    <property type="match status" value="1"/>
</dbReference>
<dbReference type="EMBL" id="QXEV01000002">
    <property type="protein sequence ID" value="RIA78256.1"/>
    <property type="molecule type" value="Genomic_DNA"/>
</dbReference>
<feature type="transmembrane region" description="Helical" evidence="12">
    <location>
        <begin position="272"/>
        <end position="295"/>
    </location>
</feature>
<dbReference type="InterPro" id="IPR010559">
    <property type="entry name" value="Sig_transdc_His_kin_internal"/>
</dbReference>
<evidence type="ECO:0000256" key="10">
    <source>
        <dbReference type="ARBA" id="ARBA00023012"/>
    </source>
</evidence>
<proteinExistence type="predicted"/>
<evidence type="ECO:0000313" key="15">
    <source>
        <dbReference type="Proteomes" id="UP000266506"/>
    </source>
</evidence>
<dbReference type="PROSITE" id="PS50885">
    <property type="entry name" value="HAMP"/>
    <property type="match status" value="1"/>
</dbReference>
<keyword evidence="7 14" id="KW-0418">Kinase</keyword>
<dbReference type="InterPro" id="IPR036890">
    <property type="entry name" value="HATPase_C_sf"/>
</dbReference>
<dbReference type="PANTHER" id="PTHR34220">
    <property type="entry name" value="SENSOR HISTIDINE KINASE YPDA"/>
    <property type="match status" value="1"/>
</dbReference>
<name>A0A397S0C8_9MOLU</name>
<feature type="domain" description="HAMP" evidence="13">
    <location>
        <begin position="297"/>
        <end position="352"/>
    </location>
</feature>
<dbReference type="InParanoid" id="A0A397S0C8"/>
<dbReference type="Gene3D" id="3.30.450.20">
    <property type="entry name" value="PAS domain"/>
    <property type="match status" value="1"/>
</dbReference>
<evidence type="ECO:0000259" key="13">
    <source>
        <dbReference type="PROSITE" id="PS50885"/>
    </source>
</evidence>
<dbReference type="Pfam" id="PF02518">
    <property type="entry name" value="HATPase_c"/>
    <property type="match status" value="1"/>
</dbReference>
<keyword evidence="4" id="KW-0808">Transferase</keyword>
<dbReference type="AlphaFoldDB" id="A0A397S0C8"/>
<evidence type="ECO:0000256" key="6">
    <source>
        <dbReference type="ARBA" id="ARBA00022741"/>
    </source>
</evidence>
<keyword evidence="6" id="KW-0547">Nucleotide-binding</keyword>
<dbReference type="Gene3D" id="1.10.287.130">
    <property type="match status" value="1"/>
</dbReference>
<dbReference type="GO" id="GO:0000155">
    <property type="term" value="F:phosphorelay sensor kinase activity"/>
    <property type="evidence" value="ECO:0007669"/>
    <property type="project" value="InterPro"/>
</dbReference>
<dbReference type="InterPro" id="IPR050640">
    <property type="entry name" value="Bact_2-comp_sensor_kinase"/>
</dbReference>
<dbReference type="RefSeq" id="WP_119015384.1">
    <property type="nucleotide sequence ID" value="NZ_QXEV01000002.1"/>
</dbReference>
<evidence type="ECO:0000256" key="7">
    <source>
        <dbReference type="ARBA" id="ARBA00022777"/>
    </source>
</evidence>
<keyword evidence="5 12" id="KW-0812">Transmembrane</keyword>
<dbReference type="Gene3D" id="3.30.565.10">
    <property type="entry name" value="Histidine kinase-like ATPase, C-terminal domain"/>
    <property type="match status" value="1"/>
</dbReference>
<evidence type="ECO:0000256" key="11">
    <source>
        <dbReference type="ARBA" id="ARBA00023136"/>
    </source>
</evidence>
<reference evidence="14 15" key="1">
    <citation type="submission" date="2018-08" db="EMBL/GenBank/DDBJ databases">
        <title>Genomic Encyclopedia of Archaeal and Bacterial Type Strains, Phase II (KMG-II): from individual species to whole genera.</title>
        <authorList>
            <person name="Goeker M."/>
        </authorList>
    </citation>
    <scope>NUCLEOTIDE SEQUENCE [LARGE SCALE GENOMIC DNA]</scope>
    <source>
        <strain evidence="14 15">ATCC 27112</strain>
    </source>
</reference>
<dbReference type="InterPro" id="IPR003594">
    <property type="entry name" value="HATPase_dom"/>
</dbReference>
<dbReference type="Pfam" id="PF06580">
    <property type="entry name" value="His_kinase"/>
    <property type="match status" value="1"/>
</dbReference>
<keyword evidence="8" id="KW-0067">ATP-binding</keyword>
<evidence type="ECO:0000256" key="3">
    <source>
        <dbReference type="ARBA" id="ARBA00022553"/>
    </source>
</evidence>
<keyword evidence="11 12" id="KW-0472">Membrane</keyword>
<evidence type="ECO:0000256" key="4">
    <source>
        <dbReference type="ARBA" id="ARBA00022679"/>
    </source>
</evidence>